<evidence type="ECO:0000313" key="2">
    <source>
        <dbReference type="EMBL" id="CBK24501.2"/>
    </source>
</evidence>
<organism evidence="2">
    <name type="scientific">Blastocystis hominis</name>
    <dbReference type="NCBI Taxonomy" id="12968"/>
    <lineage>
        <taxon>Eukaryota</taxon>
        <taxon>Sar</taxon>
        <taxon>Stramenopiles</taxon>
        <taxon>Bigyra</taxon>
        <taxon>Opalozoa</taxon>
        <taxon>Opalinata</taxon>
        <taxon>Blastocystidae</taxon>
        <taxon>Blastocystis</taxon>
    </lineage>
</organism>
<reference evidence="2" key="1">
    <citation type="submission" date="2010-02" db="EMBL/GenBank/DDBJ databases">
        <title>Sequencing and annotation of the Blastocystis hominis genome.</title>
        <authorList>
            <person name="Wincker P."/>
        </authorList>
    </citation>
    <scope>NUCLEOTIDE SEQUENCE</scope>
    <source>
        <strain evidence="2">Singapore isolate B</strain>
    </source>
</reference>
<gene>
    <name evidence="2" type="ORF">GSBLH_T00004229001</name>
</gene>
<dbReference type="AlphaFoldDB" id="D8M8W2"/>
<keyword evidence="1" id="KW-1133">Transmembrane helix</keyword>
<dbReference type="RefSeq" id="XP_012898549.1">
    <property type="nucleotide sequence ID" value="XM_013043095.1"/>
</dbReference>
<keyword evidence="1" id="KW-0472">Membrane</keyword>
<sequence length="97" mass="11040">MQNVCSADGYWPETRVNTTAVIRCSSLATSYGELTRFCGVYNDHPQWYDVQGECFYYYKMALSIFVSIIVIGLIICCIVFVRSLKRNKKESTASSVE</sequence>
<dbReference type="EMBL" id="FN668688">
    <property type="protein sequence ID" value="CBK24501.2"/>
    <property type="molecule type" value="Genomic_DNA"/>
</dbReference>
<dbReference type="GeneID" id="24921265"/>
<dbReference type="InParanoid" id="D8M8W2"/>
<feature type="transmembrane region" description="Helical" evidence="1">
    <location>
        <begin position="56"/>
        <end position="81"/>
    </location>
</feature>
<keyword evidence="3" id="KW-1185">Reference proteome</keyword>
<accession>D8M8W2</accession>
<keyword evidence="1" id="KW-0812">Transmembrane</keyword>
<name>D8M8W2_BLAHO</name>
<dbReference type="Proteomes" id="UP000008312">
    <property type="component" value="Unassembled WGS sequence"/>
</dbReference>
<evidence type="ECO:0000313" key="3">
    <source>
        <dbReference type="Proteomes" id="UP000008312"/>
    </source>
</evidence>
<proteinExistence type="predicted"/>
<evidence type="ECO:0000256" key="1">
    <source>
        <dbReference type="SAM" id="Phobius"/>
    </source>
</evidence>
<protein>
    <submittedName>
        <fullName evidence="2">Uncharacterized protein</fullName>
    </submittedName>
</protein>